<evidence type="ECO:0000259" key="20">
    <source>
        <dbReference type="PROSITE" id="PS50157"/>
    </source>
</evidence>
<dbReference type="InterPro" id="IPR051362">
    <property type="entry name" value="WD_repeat_creC_regulators"/>
</dbReference>
<dbReference type="GO" id="GO:0003677">
    <property type="term" value="F:DNA binding"/>
    <property type="evidence" value="ECO:0007669"/>
    <property type="project" value="UniProtKB-KW"/>
</dbReference>
<feature type="domain" description="C2H2-type" evidence="20">
    <location>
        <begin position="688"/>
        <end position="717"/>
    </location>
</feature>
<keyword evidence="11" id="KW-0805">Transcription regulation</keyword>
<organism evidence="22">
    <name type="scientific">Nothobranchius furzeri</name>
    <name type="common">Turquoise killifish</name>
    <dbReference type="NCBI Taxonomy" id="105023"/>
    <lineage>
        <taxon>Eukaryota</taxon>
        <taxon>Metazoa</taxon>
        <taxon>Chordata</taxon>
        <taxon>Craniata</taxon>
        <taxon>Vertebrata</taxon>
        <taxon>Euteleostomi</taxon>
        <taxon>Actinopterygii</taxon>
        <taxon>Neopterygii</taxon>
        <taxon>Teleostei</taxon>
        <taxon>Neoteleostei</taxon>
        <taxon>Acanthomorphata</taxon>
        <taxon>Ovalentaria</taxon>
        <taxon>Atherinomorphae</taxon>
        <taxon>Cyprinodontiformes</taxon>
        <taxon>Nothobranchiidae</taxon>
        <taxon>Nothobranchius</taxon>
    </lineage>
</organism>
<dbReference type="Pfam" id="PF12874">
    <property type="entry name" value="zf-met"/>
    <property type="match status" value="1"/>
</dbReference>
<dbReference type="FunFam" id="3.30.160.60:FF:000679">
    <property type="entry name" value="Zinc finger protein 341"/>
    <property type="match status" value="1"/>
</dbReference>
<feature type="domain" description="C2H2-type" evidence="20">
    <location>
        <begin position="809"/>
        <end position="836"/>
    </location>
</feature>
<evidence type="ECO:0000256" key="1">
    <source>
        <dbReference type="ARBA" id="ARBA00004123"/>
    </source>
</evidence>
<evidence type="ECO:0000256" key="12">
    <source>
        <dbReference type="ARBA" id="ARBA00023125"/>
    </source>
</evidence>
<feature type="domain" description="C2H2-type" evidence="20">
    <location>
        <begin position="865"/>
        <end position="897"/>
    </location>
</feature>
<keyword evidence="13" id="KW-0804">Transcription</keyword>
<feature type="region of interest" description="Disordered" evidence="19">
    <location>
        <begin position="952"/>
        <end position="1058"/>
    </location>
</feature>
<dbReference type="PROSITE" id="PS50082">
    <property type="entry name" value="WD_REPEATS_2"/>
    <property type="match status" value="1"/>
</dbReference>
<evidence type="ECO:0000256" key="2">
    <source>
        <dbReference type="ARBA" id="ARBA00004496"/>
    </source>
</evidence>
<reference evidence="22" key="2">
    <citation type="submission" date="2016-06" db="EMBL/GenBank/DDBJ databases">
        <title>The genome of a short-lived fish provides insights into sex chromosome evolution and the genetic control of aging.</title>
        <authorList>
            <person name="Reichwald K."/>
            <person name="Felder M."/>
            <person name="Petzold A."/>
            <person name="Koch P."/>
            <person name="Groth M."/>
            <person name="Platzer M."/>
        </authorList>
    </citation>
    <scope>NUCLEOTIDE SEQUENCE</scope>
    <source>
        <tissue evidence="22">Brain</tissue>
    </source>
</reference>
<evidence type="ECO:0000313" key="21">
    <source>
        <dbReference type="EMBL" id="SBS44197.1"/>
    </source>
</evidence>
<evidence type="ECO:0000256" key="3">
    <source>
        <dbReference type="ARBA" id="ARBA00022490"/>
    </source>
</evidence>
<keyword evidence="4" id="KW-0597">Phosphoprotein</keyword>
<dbReference type="Pfam" id="PF00096">
    <property type="entry name" value="zf-C2H2"/>
    <property type="match status" value="6"/>
</dbReference>
<feature type="domain" description="C2H2-type" evidence="20">
    <location>
        <begin position="755"/>
        <end position="784"/>
    </location>
</feature>
<dbReference type="PROSITE" id="PS50294">
    <property type="entry name" value="WD_REPEATS_REGION"/>
    <property type="match status" value="1"/>
</dbReference>
<dbReference type="FunFam" id="3.30.160.60:FF:001132">
    <property type="entry name" value="Zinc finger protein 341"/>
    <property type="match status" value="1"/>
</dbReference>
<dbReference type="InterPro" id="IPR015943">
    <property type="entry name" value="WD40/YVTN_repeat-like_dom_sf"/>
</dbReference>
<dbReference type="GO" id="GO:0005737">
    <property type="term" value="C:cytoplasm"/>
    <property type="evidence" value="ECO:0007669"/>
    <property type="project" value="UniProtKB-SubCell"/>
</dbReference>
<dbReference type="SMART" id="SM00320">
    <property type="entry name" value="WD40"/>
    <property type="match status" value="3"/>
</dbReference>
<keyword evidence="7" id="KW-0677">Repeat</keyword>
<gene>
    <name evidence="22" type="primary">WDR20B</name>
    <name evidence="21" type="synonym">ZNF341</name>
</gene>
<keyword evidence="14" id="KW-0539">Nucleus</keyword>
<dbReference type="PROSITE" id="PS50157">
    <property type="entry name" value="ZINC_FINGER_C2H2_2"/>
    <property type="match status" value="12"/>
</dbReference>
<evidence type="ECO:0000256" key="5">
    <source>
        <dbReference type="ARBA" id="ARBA00022574"/>
    </source>
</evidence>
<keyword evidence="8 17" id="KW-0863">Zinc-finger</keyword>
<evidence type="ECO:0000256" key="18">
    <source>
        <dbReference type="PROSITE-ProRule" id="PRU00221"/>
    </source>
</evidence>
<dbReference type="GO" id="GO:0005634">
    <property type="term" value="C:nucleus"/>
    <property type="evidence" value="ECO:0007669"/>
    <property type="project" value="UniProtKB-SubCell"/>
</dbReference>
<proteinExistence type="predicted"/>
<evidence type="ECO:0000256" key="10">
    <source>
        <dbReference type="ARBA" id="ARBA00022990"/>
    </source>
</evidence>
<evidence type="ECO:0000256" key="8">
    <source>
        <dbReference type="ARBA" id="ARBA00022771"/>
    </source>
</evidence>
<evidence type="ECO:0000256" key="4">
    <source>
        <dbReference type="ARBA" id="ARBA00022553"/>
    </source>
</evidence>
<dbReference type="FunFam" id="3.30.160.60:FF:000867">
    <property type="entry name" value="Zinc finger protein 341"/>
    <property type="match status" value="1"/>
</dbReference>
<dbReference type="Gene3D" id="2.130.10.10">
    <property type="entry name" value="YVTN repeat-like/Quinoprotein amine dehydrogenase"/>
    <property type="match status" value="1"/>
</dbReference>
<feature type="region of interest" description="Disordered" evidence="19">
    <location>
        <begin position="578"/>
        <end position="641"/>
    </location>
</feature>
<evidence type="ECO:0000256" key="17">
    <source>
        <dbReference type="PROSITE-ProRule" id="PRU00042"/>
    </source>
</evidence>
<keyword evidence="3" id="KW-0963">Cytoplasm</keyword>
<dbReference type="SUPFAM" id="SSF57667">
    <property type="entry name" value="beta-beta-alpha zinc fingers"/>
    <property type="match status" value="6"/>
</dbReference>
<dbReference type="EMBL" id="HAEJ01005188">
    <property type="protein sequence ID" value="SBS45645.1"/>
    <property type="molecule type" value="Transcribed_RNA"/>
</dbReference>
<evidence type="ECO:0000256" key="14">
    <source>
        <dbReference type="ARBA" id="ARBA00023242"/>
    </source>
</evidence>
<dbReference type="PANTHER" id="PTHR14107">
    <property type="entry name" value="WD REPEAT PROTEIN"/>
    <property type="match status" value="1"/>
</dbReference>
<feature type="domain" description="C2H2-type" evidence="20">
    <location>
        <begin position="534"/>
        <end position="556"/>
    </location>
</feature>
<dbReference type="PANTHER" id="PTHR14107:SF5">
    <property type="entry name" value="WD REPEAT-CONTAINING PROTEIN 20"/>
    <property type="match status" value="1"/>
</dbReference>
<dbReference type="GO" id="GO:0003700">
    <property type="term" value="F:DNA-binding transcription factor activity"/>
    <property type="evidence" value="ECO:0007669"/>
    <property type="project" value="UniProtKB-ARBA"/>
</dbReference>
<evidence type="ECO:0000256" key="7">
    <source>
        <dbReference type="ARBA" id="ARBA00022737"/>
    </source>
</evidence>
<dbReference type="AlphaFoldDB" id="A0A1A8UC10"/>
<evidence type="ECO:0000256" key="13">
    <source>
        <dbReference type="ARBA" id="ARBA00023163"/>
    </source>
</evidence>
<feature type="compositionally biased region" description="Basic and acidic residues" evidence="19">
    <location>
        <begin position="995"/>
        <end position="1005"/>
    </location>
</feature>
<feature type="domain" description="C2H2-type" evidence="20">
    <location>
        <begin position="660"/>
        <end position="687"/>
    </location>
</feature>
<evidence type="ECO:0000256" key="16">
    <source>
        <dbReference type="ARBA" id="ARBA00070598"/>
    </source>
</evidence>
<reference evidence="22" key="1">
    <citation type="submission" date="2016-05" db="EMBL/GenBank/DDBJ databases">
        <authorList>
            <person name="Lavstsen T."/>
            <person name="Jespersen J.S."/>
        </authorList>
    </citation>
    <scope>NUCLEOTIDE SEQUENCE</scope>
    <source>
        <tissue evidence="22">Brain</tissue>
    </source>
</reference>
<feature type="domain" description="C2H2-type" evidence="20">
    <location>
        <begin position="718"/>
        <end position="740"/>
    </location>
</feature>
<dbReference type="SMART" id="SM00355">
    <property type="entry name" value="ZnF_C2H2"/>
    <property type="match status" value="12"/>
</dbReference>
<feature type="domain" description="C2H2-type" evidence="20">
    <location>
        <begin position="898"/>
        <end position="925"/>
    </location>
</feature>
<feature type="domain" description="C2H2-type" evidence="20">
    <location>
        <begin position="781"/>
        <end position="803"/>
    </location>
</feature>
<feature type="repeat" description="WD" evidence="18">
    <location>
        <begin position="258"/>
        <end position="290"/>
    </location>
</feature>
<evidence type="ECO:0000256" key="11">
    <source>
        <dbReference type="ARBA" id="ARBA00023015"/>
    </source>
</evidence>
<dbReference type="PROSITE" id="PS00028">
    <property type="entry name" value="ZINC_FINGER_C2H2_1"/>
    <property type="match status" value="9"/>
</dbReference>
<feature type="domain" description="C2H2-type" evidence="20">
    <location>
        <begin position="506"/>
        <end position="533"/>
    </location>
</feature>
<dbReference type="Gene3D" id="3.30.160.60">
    <property type="entry name" value="Classic Zinc Finger"/>
    <property type="match status" value="8"/>
</dbReference>
<comment type="subunit">
    <text evidence="15">Interacts with USP12; promotes translocation of USP12/WDR20 to the plasma membrane. Component of the USP12/WDR20/WDR48 deubiquitinating complex. Interacts with USP46; contributes to the cytoplasmic localization of the USP46/WDR20 complex. Component of the USP12/DMWD/WDR48 deubiquitinating complex.</text>
</comment>
<dbReference type="InterPro" id="IPR036322">
    <property type="entry name" value="WD40_repeat_dom_sf"/>
</dbReference>
<feature type="compositionally biased region" description="Basic and acidic residues" evidence="19">
    <location>
        <begin position="583"/>
        <end position="595"/>
    </location>
</feature>
<evidence type="ECO:0000256" key="9">
    <source>
        <dbReference type="ARBA" id="ARBA00022833"/>
    </source>
</evidence>
<keyword evidence="6" id="KW-0479">Metal-binding</keyword>
<dbReference type="FunFam" id="3.30.160.60:FF:000618">
    <property type="entry name" value="zinc finger protein 341 isoform X1"/>
    <property type="match status" value="1"/>
</dbReference>
<accession>A0A1A8UC10</accession>
<keyword evidence="12" id="KW-0238">DNA-binding</keyword>
<keyword evidence="9" id="KW-0862">Zinc</keyword>
<keyword evidence="5 18" id="KW-0853">WD repeat</keyword>
<dbReference type="Pfam" id="PF00400">
    <property type="entry name" value="WD40"/>
    <property type="match status" value="2"/>
</dbReference>
<dbReference type="FunFam" id="3.30.160.60:FF:001031">
    <property type="entry name" value="zinc finger protein 341 isoform X1"/>
    <property type="match status" value="1"/>
</dbReference>
<dbReference type="EMBL" id="HAEJ01003740">
    <property type="protein sequence ID" value="SBS44197.1"/>
    <property type="molecule type" value="Transcribed_RNA"/>
</dbReference>
<name>A0A1A8UC10_NOTFU</name>
<comment type="subcellular location">
    <subcellularLocation>
        <location evidence="2">Cytoplasm</location>
    </subcellularLocation>
    <subcellularLocation>
        <location evidence="1">Nucleus</location>
    </subcellularLocation>
</comment>
<protein>
    <recommendedName>
        <fullName evidence="16">WD repeat-containing protein 20</fullName>
    </recommendedName>
</protein>
<evidence type="ECO:0000313" key="22">
    <source>
        <dbReference type="EMBL" id="SBS45645.1"/>
    </source>
</evidence>
<dbReference type="FunFam" id="3.30.160.60:FF:000611">
    <property type="entry name" value="zinc finger protein 341 isoform X1"/>
    <property type="match status" value="1"/>
</dbReference>
<dbReference type="GO" id="GO:0045893">
    <property type="term" value="P:positive regulation of DNA-templated transcription"/>
    <property type="evidence" value="ECO:0007669"/>
    <property type="project" value="UniProtKB-ARBA"/>
</dbReference>
<evidence type="ECO:0000256" key="19">
    <source>
        <dbReference type="SAM" id="MobiDB-lite"/>
    </source>
</evidence>
<feature type="domain" description="C2H2-type" evidence="20">
    <location>
        <begin position="926"/>
        <end position="953"/>
    </location>
</feature>
<sequence>MAAEGGGKEMNEIKTQFTTREGVYKLLTHSEYSRPNRVPFNSQGSNPVKVSFVNVNDQSGNGDRICFNVGRELYFYIYKGVRKAADLSKPIDKRIYKGTQPTCHDFNPLTATAESVSLLVGFSAGQVQLIDPIKKETSKLFNEERLIDKSRVTCVRWVPGSESLFLVAHSSGSMYLYNVENTCGTTAPHYQLLKQGENYAVHTCKSKSARNPLLRWTIGEGALNEFAFSPDGKFLACASQDGFLRVFGFDAAELHGTMKSYFGGLLCVCWSPDGRYIVSGGEDDLVTVWSFLDCRVIARGHGHKSWVSVVAFDHCTTSVDDGDPPSEFSGSDEDFHEQIHFAAEDILFPHLPLSRARTHTNVMSATSPPTTGQTITTVSITTTTNSSGTNGNDNVPASHSNSVVQVYSAMPHMAGAGGGAAEIHALGLQAFHHPVQAPGQCVDSQSFSSTPVYSPGKQATKTKSCSNNLTELGDFEKVIIPKQPRSSKKSSSGAAAEQLKGKGSKLECNFCDKIFSKNFDLQQHIRSHTGEKPFQCIVCGRAFAQKSNVKKHMQTHKVWPMSVASSVSRLPVTVKVVPASAGEEGRGGEQQKGGDTDEDGSQHQTGQEQESEQAEAPRELEENVTDAHAGPAEEESGRPHVQIQALSNQNQQTVVIDNTYRCRFCSSKFKTYFQLKSHLTQHKGEQVYKCVLKSCSQTFQKLDQFLEHIRTHQEQLTYRCHLCSKVFPSLFELGVHQYSHCFCPQQNPRKEAAVYRCVKCQSRYSTQEALEQHLLTASHSFPCPHCQKVFPCERYFRRHLPTHGVGGRFKCPVCKKAFKTEHYLKLHTRIHSGEKPFKCSLCEATFNRKDKVKRHMLIHEPFKKYKCPFRTHVGCTKEFNRPDKLKAHILSHSGIKPYKCLFCQKAFSRRAHMLEHQQSHTDNYRFRCSTCSKGFTRQSYYRDHKCPAAGNETAAKGGADGDEAAGAVEIGGERDRRRKSLRSQSGGGDAETEEDEHREGTRQGEGEDGERTDEGCGVAVGTTEGQTEGDEDSGTDKGGEVLEQIRSSDRNGSQQTCL</sequence>
<dbReference type="FunFam" id="2.130.10.10:FF:000101">
    <property type="entry name" value="WD repeat-containing protein 20 isoform X1"/>
    <property type="match status" value="1"/>
</dbReference>
<dbReference type="SUPFAM" id="SSF50978">
    <property type="entry name" value="WD40 repeat-like"/>
    <property type="match status" value="1"/>
</dbReference>
<dbReference type="GO" id="GO:0008270">
    <property type="term" value="F:zinc ion binding"/>
    <property type="evidence" value="ECO:0007669"/>
    <property type="project" value="UniProtKB-KW"/>
</dbReference>
<dbReference type="InterPro" id="IPR013087">
    <property type="entry name" value="Znf_C2H2_type"/>
</dbReference>
<evidence type="ECO:0000256" key="6">
    <source>
        <dbReference type="ARBA" id="ARBA00022723"/>
    </source>
</evidence>
<dbReference type="InterPro" id="IPR036236">
    <property type="entry name" value="Znf_C2H2_sf"/>
</dbReference>
<feature type="domain" description="C2H2-type" evidence="20">
    <location>
        <begin position="837"/>
        <end position="864"/>
    </location>
</feature>
<keyword evidence="10" id="KW-0007">Acetylation</keyword>
<evidence type="ECO:0000256" key="15">
    <source>
        <dbReference type="ARBA" id="ARBA00062479"/>
    </source>
</evidence>
<dbReference type="InterPro" id="IPR001680">
    <property type="entry name" value="WD40_rpt"/>
</dbReference>